<name>A0A9J5XP84_SOLCO</name>
<protein>
    <submittedName>
        <fullName evidence="2">Uncharacterized protein</fullName>
    </submittedName>
</protein>
<dbReference type="Proteomes" id="UP000824120">
    <property type="component" value="Chromosome 8"/>
</dbReference>
<evidence type="ECO:0000256" key="1">
    <source>
        <dbReference type="SAM" id="MobiDB-lite"/>
    </source>
</evidence>
<dbReference type="AlphaFoldDB" id="A0A9J5XP84"/>
<organism evidence="2 3">
    <name type="scientific">Solanum commersonii</name>
    <name type="common">Commerson's wild potato</name>
    <name type="synonym">Commerson's nightshade</name>
    <dbReference type="NCBI Taxonomy" id="4109"/>
    <lineage>
        <taxon>Eukaryota</taxon>
        <taxon>Viridiplantae</taxon>
        <taxon>Streptophyta</taxon>
        <taxon>Embryophyta</taxon>
        <taxon>Tracheophyta</taxon>
        <taxon>Spermatophyta</taxon>
        <taxon>Magnoliopsida</taxon>
        <taxon>eudicotyledons</taxon>
        <taxon>Gunneridae</taxon>
        <taxon>Pentapetalae</taxon>
        <taxon>asterids</taxon>
        <taxon>lamiids</taxon>
        <taxon>Solanales</taxon>
        <taxon>Solanaceae</taxon>
        <taxon>Solanoideae</taxon>
        <taxon>Solaneae</taxon>
        <taxon>Solanum</taxon>
    </lineage>
</organism>
<accession>A0A9J5XP84</accession>
<feature type="compositionally biased region" description="Polar residues" evidence="1">
    <location>
        <begin position="12"/>
        <end position="43"/>
    </location>
</feature>
<keyword evidence="3" id="KW-1185">Reference proteome</keyword>
<dbReference type="EMBL" id="JACXVP010000008">
    <property type="protein sequence ID" value="KAG5589626.1"/>
    <property type="molecule type" value="Genomic_DNA"/>
</dbReference>
<gene>
    <name evidence="2" type="ORF">H5410_040140</name>
</gene>
<reference evidence="2 3" key="1">
    <citation type="submission" date="2020-09" db="EMBL/GenBank/DDBJ databases">
        <title>De no assembly of potato wild relative species, Solanum commersonii.</title>
        <authorList>
            <person name="Cho K."/>
        </authorList>
    </citation>
    <scope>NUCLEOTIDE SEQUENCE [LARGE SCALE GENOMIC DNA]</scope>
    <source>
        <strain evidence="2">LZ3.2</strain>
        <tissue evidence="2">Leaf</tissue>
    </source>
</reference>
<evidence type="ECO:0000313" key="3">
    <source>
        <dbReference type="Proteomes" id="UP000824120"/>
    </source>
</evidence>
<comment type="caution">
    <text evidence="2">The sequence shown here is derived from an EMBL/GenBank/DDBJ whole genome shotgun (WGS) entry which is preliminary data.</text>
</comment>
<proteinExistence type="predicted"/>
<sequence>MVKNYYKLHGYPQNNQTKHNKQNPPAQHTKNPHFNRNTHAYNSNPNYNYKRVAGNVHATPVDSLFNEGDNQMKKDIDDNVSLSREQYPNVMTMLHHFQVNNAGAVFSYPLNPHLDCEDTYVPIPYSNDHESVSVMDTRSSLDTALQPAVNTSIVHTVEDPIFTRKSSRTHKAPAYLYDYHCLTNIPKQHTHSLYLHALFSNNHHITPDAISPDSQFLLQNVCHDCEPLTYEEATINPAWQAAMT</sequence>
<dbReference type="OrthoDB" id="1929979at2759"/>
<evidence type="ECO:0000313" key="2">
    <source>
        <dbReference type="EMBL" id="KAG5589626.1"/>
    </source>
</evidence>
<feature type="region of interest" description="Disordered" evidence="1">
    <location>
        <begin position="9"/>
        <end position="43"/>
    </location>
</feature>